<name>A0A445BKA3_ARAHY</name>
<evidence type="ECO:0000313" key="3">
    <source>
        <dbReference type="Proteomes" id="UP000289738"/>
    </source>
</evidence>
<evidence type="ECO:0008006" key="4">
    <source>
        <dbReference type="Google" id="ProtNLM"/>
    </source>
</evidence>
<feature type="compositionally biased region" description="Basic and acidic residues" evidence="1">
    <location>
        <begin position="84"/>
        <end position="95"/>
    </location>
</feature>
<dbReference type="AlphaFoldDB" id="A0A445BKA3"/>
<comment type="caution">
    <text evidence="2">The sequence shown here is derived from an EMBL/GenBank/DDBJ whole genome shotgun (WGS) entry which is preliminary data.</text>
</comment>
<evidence type="ECO:0000256" key="1">
    <source>
        <dbReference type="SAM" id="MobiDB-lite"/>
    </source>
</evidence>
<organism evidence="2 3">
    <name type="scientific">Arachis hypogaea</name>
    <name type="common">Peanut</name>
    <dbReference type="NCBI Taxonomy" id="3818"/>
    <lineage>
        <taxon>Eukaryota</taxon>
        <taxon>Viridiplantae</taxon>
        <taxon>Streptophyta</taxon>
        <taxon>Embryophyta</taxon>
        <taxon>Tracheophyta</taxon>
        <taxon>Spermatophyta</taxon>
        <taxon>Magnoliopsida</taxon>
        <taxon>eudicotyledons</taxon>
        <taxon>Gunneridae</taxon>
        <taxon>Pentapetalae</taxon>
        <taxon>rosids</taxon>
        <taxon>fabids</taxon>
        <taxon>Fabales</taxon>
        <taxon>Fabaceae</taxon>
        <taxon>Papilionoideae</taxon>
        <taxon>50 kb inversion clade</taxon>
        <taxon>dalbergioids sensu lato</taxon>
        <taxon>Dalbergieae</taxon>
        <taxon>Pterocarpus clade</taxon>
        <taxon>Arachis</taxon>
    </lineage>
</organism>
<evidence type="ECO:0000313" key="2">
    <source>
        <dbReference type="EMBL" id="RYR39109.1"/>
    </source>
</evidence>
<reference evidence="2 3" key="1">
    <citation type="submission" date="2019-01" db="EMBL/GenBank/DDBJ databases">
        <title>Sequencing of cultivated peanut Arachis hypogaea provides insights into genome evolution and oil improvement.</title>
        <authorList>
            <person name="Chen X."/>
        </authorList>
    </citation>
    <scope>NUCLEOTIDE SEQUENCE [LARGE SCALE GENOMIC DNA]</scope>
    <source>
        <strain evidence="3">cv. Fuhuasheng</strain>
        <tissue evidence="2">Leaves</tissue>
    </source>
</reference>
<feature type="region of interest" description="Disordered" evidence="1">
    <location>
        <begin position="73"/>
        <end position="109"/>
    </location>
</feature>
<dbReference type="Proteomes" id="UP000289738">
    <property type="component" value="Chromosome A09"/>
</dbReference>
<proteinExistence type="predicted"/>
<gene>
    <name evidence="2" type="ORF">Ahy_A09g044541</name>
</gene>
<accession>A0A445BKA3</accession>
<protein>
    <recommendedName>
        <fullName evidence="4">CCHC-type domain-containing protein</fullName>
    </recommendedName>
</protein>
<dbReference type="EMBL" id="SDMP01000009">
    <property type="protein sequence ID" value="RYR39109.1"/>
    <property type="molecule type" value="Genomic_DNA"/>
</dbReference>
<keyword evidence="3" id="KW-1185">Reference proteome</keyword>
<sequence length="109" mass="12803">MGDPSTWPKYDGPKVIANWTLRHMIKGRLKSTRYLNEMDSWDMQAPCWCTLCGREGHNRSRCRQRASLCSAEGEPSLPIVNMHDPQKHSHPDHWLNHPHKSQKYQHPDY</sequence>